<dbReference type="InterPro" id="IPR047149">
    <property type="entry name" value="KIF11-like"/>
</dbReference>
<evidence type="ECO:0000256" key="3">
    <source>
        <dbReference type="ARBA" id="ARBA00022741"/>
    </source>
</evidence>
<comment type="subcellular location">
    <subcellularLocation>
        <location evidence="1">Cytoplasm</location>
        <location evidence="1">Cytoskeleton</location>
    </subcellularLocation>
</comment>
<evidence type="ECO:0000313" key="10">
    <source>
        <dbReference type="Proteomes" id="UP000025227"/>
    </source>
</evidence>
<evidence type="ECO:0000256" key="4">
    <source>
        <dbReference type="ARBA" id="ARBA00022840"/>
    </source>
</evidence>
<dbReference type="GO" id="GO:0005876">
    <property type="term" value="C:spindle microtubule"/>
    <property type="evidence" value="ECO:0007669"/>
    <property type="project" value="TreeGrafter"/>
</dbReference>
<evidence type="ECO:0000256" key="6">
    <source>
        <dbReference type="ARBA" id="ARBA00023212"/>
    </source>
</evidence>
<dbReference type="GO" id="GO:0007018">
    <property type="term" value="P:microtubule-based movement"/>
    <property type="evidence" value="ECO:0007669"/>
    <property type="project" value="InterPro"/>
</dbReference>
<dbReference type="PANTHER" id="PTHR47970:SF12">
    <property type="entry name" value="KINESIN FAMILY MEMBER 11"/>
    <property type="match status" value="1"/>
</dbReference>
<dbReference type="GO" id="GO:0072686">
    <property type="term" value="C:mitotic spindle"/>
    <property type="evidence" value="ECO:0007669"/>
    <property type="project" value="TreeGrafter"/>
</dbReference>
<dbReference type="Gene3D" id="3.40.850.10">
    <property type="entry name" value="Kinesin motor domain"/>
    <property type="match status" value="1"/>
</dbReference>
<organism evidence="10 11">
    <name type="scientific">Haemonchus contortus</name>
    <name type="common">Barber pole worm</name>
    <dbReference type="NCBI Taxonomy" id="6289"/>
    <lineage>
        <taxon>Eukaryota</taxon>
        <taxon>Metazoa</taxon>
        <taxon>Ecdysozoa</taxon>
        <taxon>Nematoda</taxon>
        <taxon>Chromadorea</taxon>
        <taxon>Rhabditida</taxon>
        <taxon>Rhabditina</taxon>
        <taxon>Rhabditomorpha</taxon>
        <taxon>Strongyloidea</taxon>
        <taxon>Trichostrongylidae</taxon>
        <taxon>Haemonchus</taxon>
    </lineage>
</organism>
<dbReference type="OrthoDB" id="3176171at2759"/>
<comment type="similarity">
    <text evidence="7">Belongs to the TRAFAC class myosin-kinesin ATPase superfamily. Kinesin family.</text>
</comment>
<evidence type="ECO:0000256" key="7">
    <source>
        <dbReference type="PROSITE-ProRule" id="PRU00283"/>
    </source>
</evidence>
<dbReference type="SUPFAM" id="SSF52540">
    <property type="entry name" value="P-loop containing nucleoside triphosphate hydrolases"/>
    <property type="match status" value="1"/>
</dbReference>
<dbReference type="PANTHER" id="PTHR47970">
    <property type="entry name" value="KINESIN-LIKE PROTEIN KIF11"/>
    <property type="match status" value="1"/>
</dbReference>
<dbReference type="WBParaSite" id="HCON_00004690-00001">
    <property type="protein sequence ID" value="HCON_00004690-00001"/>
    <property type="gene ID" value="HCON_00004690"/>
</dbReference>
<dbReference type="GO" id="GO:0005524">
    <property type="term" value="F:ATP binding"/>
    <property type="evidence" value="ECO:0007669"/>
    <property type="project" value="UniProtKB-UniRule"/>
</dbReference>
<dbReference type="InterPro" id="IPR001752">
    <property type="entry name" value="Kinesin_motor_dom"/>
</dbReference>
<protein>
    <submittedName>
        <fullName evidence="11">Kinesin motor domain-containing protein</fullName>
    </submittedName>
</protein>
<dbReference type="PROSITE" id="PS50067">
    <property type="entry name" value="KINESIN_MOTOR_2"/>
    <property type="match status" value="1"/>
</dbReference>
<evidence type="ECO:0000256" key="8">
    <source>
        <dbReference type="SAM" id="MobiDB-lite"/>
    </source>
</evidence>
<keyword evidence="10" id="KW-1185">Reference proteome</keyword>
<name>A0A7I4XSE2_HAECO</name>
<feature type="region of interest" description="Disordered" evidence="8">
    <location>
        <begin position="144"/>
        <end position="202"/>
    </location>
</feature>
<keyword evidence="4 7" id="KW-0067">ATP-binding</keyword>
<dbReference type="GO" id="GO:0005634">
    <property type="term" value="C:nucleus"/>
    <property type="evidence" value="ECO:0007669"/>
    <property type="project" value="TreeGrafter"/>
</dbReference>
<evidence type="ECO:0000256" key="5">
    <source>
        <dbReference type="ARBA" id="ARBA00023175"/>
    </source>
</evidence>
<dbReference type="GO" id="GO:0051231">
    <property type="term" value="P:spindle elongation"/>
    <property type="evidence" value="ECO:0007669"/>
    <property type="project" value="TreeGrafter"/>
</dbReference>
<dbReference type="GO" id="GO:0090307">
    <property type="term" value="P:mitotic spindle assembly"/>
    <property type="evidence" value="ECO:0007669"/>
    <property type="project" value="TreeGrafter"/>
</dbReference>
<accession>A0A7I4XSE2</accession>
<feature type="domain" description="Kinesin motor" evidence="9">
    <location>
        <begin position="1"/>
        <end position="218"/>
    </location>
</feature>
<dbReference type="Proteomes" id="UP000025227">
    <property type="component" value="Unplaced"/>
</dbReference>
<sequence length="218" mass="24223">MDARGWSGPCTPRELGKVYGPSNTQEQIYADMVAPQVDRVPAGYNCTLFAYGQTGSGKTYTVGRLGERSPYKNDKTTGMIPRAVEHIFEELERPNTEEYNVRVSYLELYNEELFDLLAATPEYRERLRIFDDASQRGMASSFRKSLAVPDRAQSRAGKLPVEEYGGRRGTTAARHGSSGGSTATRTVATSSNQQQQATEATRSNMNMYMFMIALDDGE</sequence>
<dbReference type="InterPro" id="IPR036961">
    <property type="entry name" value="Kinesin_motor_dom_sf"/>
</dbReference>
<dbReference type="InterPro" id="IPR027417">
    <property type="entry name" value="P-loop_NTPase"/>
</dbReference>
<feature type="compositionally biased region" description="Polar residues" evidence="8">
    <location>
        <begin position="180"/>
        <end position="202"/>
    </location>
</feature>
<dbReference type="Pfam" id="PF00225">
    <property type="entry name" value="Kinesin"/>
    <property type="match status" value="1"/>
</dbReference>
<evidence type="ECO:0000259" key="9">
    <source>
        <dbReference type="PROSITE" id="PS50067"/>
    </source>
</evidence>
<dbReference type="AlphaFoldDB" id="A0A7I4XSE2"/>
<reference evidence="11" key="1">
    <citation type="submission" date="2020-12" db="UniProtKB">
        <authorList>
            <consortium name="WormBaseParasite"/>
        </authorList>
    </citation>
    <scope>IDENTIFICATION</scope>
    <source>
        <strain evidence="11">MHco3</strain>
    </source>
</reference>
<keyword evidence="2" id="KW-0963">Cytoplasm</keyword>
<evidence type="ECO:0000256" key="1">
    <source>
        <dbReference type="ARBA" id="ARBA00004245"/>
    </source>
</evidence>
<dbReference type="SMART" id="SM00129">
    <property type="entry name" value="KISc"/>
    <property type="match status" value="1"/>
</dbReference>
<feature type="binding site" evidence="7">
    <location>
        <begin position="52"/>
        <end position="59"/>
    </location>
    <ligand>
        <name>ATP</name>
        <dbReference type="ChEBI" id="CHEBI:30616"/>
    </ligand>
</feature>
<proteinExistence type="inferred from homology"/>
<dbReference type="GO" id="GO:0008017">
    <property type="term" value="F:microtubule binding"/>
    <property type="evidence" value="ECO:0007669"/>
    <property type="project" value="InterPro"/>
</dbReference>
<keyword evidence="3 7" id="KW-0547">Nucleotide-binding</keyword>
<dbReference type="GO" id="GO:0008574">
    <property type="term" value="F:plus-end-directed microtubule motor activity"/>
    <property type="evidence" value="ECO:0007669"/>
    <property type="project" value="TreeGrafter"/>
</dbReference>
<evidence type="ECO:0000256" key="2">
    <source>
        <dbReference type="ARBA" id="ARBA00022490"/>
    </source>
</evidence>
<keyword evidence="6" id="KW-0206">Cytoskeleton</keyword>
<keyword evidence="5 7" id="KW-0505">Motor protein</keyword>
<evidence type="ECO:0000313" key="11">
    <source>
        <dbReference type="WBParaSite" id="HCON_00004690-00001"/>
    </source>
</evidence>